<evidence type="ECO:0000256" key="5">
    <source>
        <dbReference type="ARBA" id="ARBA00022989"/>
    </source>
</evidence>
<keyword evidence="3" id="KW-1003">Cell membrane</keyword>
<dbReference type="Pfam" id="PF02687">
    <property type="entry name" value="FtsX"/>
    <property type="match status" value="1"/>
</dbReference>
<evidence type="ECO:0000256" key="1">
    <source>
        <dbReference type="ARBA" id="ARBA00004651"/>
    </source>
</evidence>
<dbReference type="Pfam" id="PF12704">
    <property type="entry name" value="MacB_PCD"/>
    <property type="match status" value="1"/>
</dbReference>
<dbReference type="GO" id="GO:0098797">
    <property type="term" value="C:plasma membrane protein complex"/>
    <property type="evidence" value="ECO:0007669"/>
    <property type="project" value="TreeGrafter"/>
</dbReference>
<dbReference type="GO" id="GO:0044874">
    <property type="term" value="P:lipoprotein localization to outer membrane"/>
    <property type="evidence" value="ECO:0007669"/>
    <property type="project" value="TreeGrafter"/>
</dbReference>
<evidence type="ECO:0000256" key="6">
    <source>
        <dbReference type="ARBA" id="ARBA00023136"/>
    </source>
</evidence>
<dbReference type="RefSeq" id="WP_207299068.1">
    <property type="nucleotide sequence ID" value="NZ_CP071444.1"/>
</dbReference>
<dbReference type="InterPro" id="IPR051447">
    <property type="entry name" value="Lipoprotein-release_system"/>
</dbReference>
<evidence type="ECO:0000313" key="11">
    <source>
        <dbReference type="Proteomes" id="UP000663499"/>
    </source>
</evidence>
<accession>A0A974XKN9</accession>
<evidence type="ECO:0000259" key="9">
    <source>
        <dbReference type="Pfam" id="PF12704"/>
    </source>
</evidence>
<evidence type="ECO:0000256" key="2">
    <source>
        <dbReference type="ARBA" id="ARBA00005236"/>
    </source>
</evidence>
<dbReference type="Proteomes" id="UP000663499">
    <property type="component" value="Chromosome"/>
</dbReference>
<gene>
    <name evidence="10" type="ORF">J0B03_07780</name>
</gene>
<dbReference type="InterPro" id="IPR025857">
    <property type="entry name" value="MacB_PCD"/>
</dbReference>
<evidence type="ECO:0000256" key="7">
    <source>
        <dbReference type="SAM" id="Phobius"/>
    </source>
</evidence>
<feature type="domain" description="ABC3 transporter permease C-terminal" evidence="8">
    <location>
        <begin position="257"/>
        <end position="377"/>
    </location>
</feature>
<reference evidence="10" key="1">
    <citation type="submission" date="2021-03" db="EMBL/GenBank/DDBJ databases">
        <title>Alkalibacter marinus sp. nov., isolated from tidal flat sediment.</title>
        <authorList>
            <person name="Namirimu T."/>
            <person name="Yang J.-A."/>
            <person name="Yang S.-H."/>
            <person name="Kim Y.-J."/>
            <person name="Kwon K.K."/>
        </authorList>
    </citation>
    <scope>NUCLEOTIDE SEQUENCE</scope>
    <source>
        <strain evidence="10">ES005</strain>
    </source>
</reference>
<sequence>MFPFKIASRFLRYSLGQTILIIVGIAIGVSVQVFIGLLIQGLQKDLVDTTIGNSSQITISPVRGEDAIQDWETIYSDIDADQPDVNALSASADGPAFLIGEDQGDSVLIRGWEFDRAEGIYGVEEKITKGSLPSEGEVLMGVTLQEELGLSLGDEIDLVTPEGTTETFVLSGFFDFKVSNINRSWLLTDLKTAQDLFGLDGAVTSMEMQVEDVFAADLVAESIGEGLDPSLVEITNWKEQNEELLSGLNGQSISSIMIQVFVMVSVILGISSVLAISVLQKSKEIGILKAMGIKDGSASAIFLLQGLILGIFGAILGVALGLGLSVAFTKFAVNTDGSPIIALYLNYEFIALSGGIAVVACLLASLIPARKSLKLNPIEVIRNG</sequence>
<dbReference type="PANTHER" id="PTHR30489">
    <property type="entry name" value="LIPOPROTEIN-RELEASING SYSTEM TRANSMEMBRANE PROTEIN LOLE"/>
    <property type="match status" value="1"/>
</dbReference>
<dbReference type="PANTHER" id="PTHR30489:SF0">
    <property type="entry name" value="LIPOPROTEIN-RELEASING SYSTEM TRANSMEMBRANE PROTEIN LOLE"/>
    <property type="match status" value="1"/>
</dbReference>
<keyword evidence="4 7" id="KW-0812">Transmembrane</keyword>
<proteinExistence type="inferred from homology"/>
<dbReference type="AlphaFoldDB" id="A0A974XKN9"/>
<dbReference type="EMBL" id="CP071444">
    <property type="protein sequence ID" value="QSX07726.1"/>
    <property type="molecule type" value="Genomic_DNA"/>
</dbReference>
<evidence type="ECO:0000313" key="10">
    <source>
        <dbReference type="EMBL" id="QSX07726.1"/>
    </source>
</evidence>
<dbReference type="KEGG" id="alka:J0B03_07780"/>
<organism evidence="10 11">
    <name type="scientific">Alkalibacter rhizosphaerae</name>
    <dbReference type="NCBI Taxonomy" id="2815577"/>
    <lineage>
        <taxon>Bacteria</taxon>
        <taxon>Bacillati</taxon>
        <taxon>Bacillota</taxon>
        <taxon>Clostridia</taxon>
        <taxon>Eubacteriales</taxon>
        <taxon>Eubacteriaceae</taxon>
        <taxon>Alkalibacter</taxon>
    </lineage>
</organism>
<name>A0A974XKN9_9FIRM</name>
<keyword evidence="5 7" id="KW-1133">Transmembrane helix</keyword>
<feature type="transmembrane region" description="Helical" evidence="7">
    <location>
        <begin position="300"/>
        <end position="329"/>
    </location>
</feature>
<keyword evidence="6 7" id="KW-0472">Membrane</keyword>
<dbReference type="InterPro" id="IPR003838">
    <property type="entry name" value="ABC3_permease_C"/>
</dbReference>
<feature type="transmembrane region" description="Helical" evidence="7">
    <location>
        <begin position="349"/>
        <end position="367"/>
    </location>
</feature>
<protein>
    <submittedName>
        <fullName evidence="10">ABC transporter permease</fullName>
    </submittedName>
</protein>
<comment type="similarity">
    <text evidence="2">Belongs to the ABC-4 integral membrane protein family. LolC/E subfamily.</text>
</comment>
<feature type="transmembrane region" description="Helical" evidence="7">
    <location>
        <begin position="20"/>
        <end position="39"/>
    </location>
</feature>
<comment type="subcellular location">
    <subcellularLocation>
        <location evidence="1">Cell membrane</location>
        <topology evidence="1">Multi-pass membrane protein</topology>
    </subcellularLocation>
</comment>
<evidence type="ECO:0000259" key="8">
    <source>
        <dbReference type="Pfam" id="PF02687"/>
    </source>
</evidence>
<keyword evidence="11" id="KW-1185">Reference proteome</keyword>
<feature type="domain" description="MacB-like periplasmic core" evidence="9">
    <location>
        <begin position="18"/>
        <end position="223"/>
    </location>
</feature>
<feature type="transmembrane region" description="Helical" evidence="7">
    <location>
        <begin position="256"/>
        <end position="279"/>
    </location>
</feature>
<evidence type="ECO:0000256" key="4">
    <source>
        <dbReference type="ARBA" id="ARBA00022692"/>
    </source>
</evidence>
<evidence type="ECO:0000256" key="3">
    <source>
        <dbReference type="ARBA" id="ARBA00022475"/>
    </source>
</evidence>